<accession>A0A8B7Z8K2</accession>
<feature type="transmembrane region" description="Helical" evidence="1">
    <location>
        <begin position="88"/>
        <end position="107"/>
    </location>
</feature>
<dbReference type="GeneID" id="110984090"/>
<evidence type="ECO:0000313" key="2">
    <source>
        <dbReference type="Proteomes" id="UP000694845"/>
    </source>
</evidence>
<dbReference type="Proteomes" id="UP000694845">
    <property type="component" value="Unplaced"/>
</dbReference>
<keyword evidence="1" id="KW-0812">Transmembrane</keyword>
<keyword evidence="1" id="KW-0472">Membrane</keyword>
<gene>
    <name evidence="3" type="primary">LOC110984090</name>
</gene>
<dbReference type="AlphaFoldDB" id="A0A8B7Z8K2"/>
<proteinExistence type="predicted"/>
<dbReference type="PANTHER" id="PTHR36694">
    <property type="entry name" value="PASIFLORA 1, ISOFORM A-RELATED"/>
    <property type="match status" value="1"/>
</dbReference>
<keyword evidence="1" id="KW-1133">Transmembrane helix</keyword>
<feature type="transmembrane region" description="Helical" evidence="1">
    <location>
        <begin position="51"/>
        <end position="76"/>
    </location>
</feature>
<dbReference type="OrthoDB" id="6420912at2759"/>
<evidence type="ECO:0000313" key="3">
    <source>
        <dbReference type="RefSeq" id="XP_022099601.1"/>
    </source>
</evidence>
<name>A0A8B7Z8K2_ACAPL</name>
<organism evidence="2 3">
    <name type="scientific">Acanthaster planci</name>
    <name type="common">Crown-of-thorns starfish</name>
    <dbReference type="NCBI Taxonomy" id="133434"/>
    <lineage>
        <taxon>Eukaryota</taxon>
        <taxon>Metazoa</taxon>
        <taxon>Echinodermata</taxon>
        <taxon>Eleutherozoa</taxon>
        <taxon>Asterozoa</taxon>
        <taxon>Asteroidea</taxon>
        <taxon>Valvatacea</taxon>
        <taxon>Valvatida</taxon>
        <taxon>Acanthasteridae</taxon>
        <taxon>Acanthaster</taxon>
    </lineage>
</organism>
<keyword evidence="2" id="KW-1185">Reference proteome</keyword>
<dbReference type="KEGG" id="aplc:110984090"/>
<feature type="transmembrane region" description="Helical" evidence="1">
    <location>
        <begin position="21"/>
        <end position="45"/>
    </location>
</feature>
<sequence>MAILNRCLCFDNVRTGSFASGIYTLVYAMVGFVYFAVIIVITINYEDSSMYYVTSIFGMIFSGLAFITAIFMVIGVHQDLKPMLIPYIIIKALIILLLCVLLIVYIVDLTKIFHVLNLLFILMMMAIIAVNIMCFLCVVSQYQELKAGRGMGY</sequence>
<reference evidence="3" key="1">
    <citation type="submission" date="2025-08" db="UniProtKB">
        <authorList>
            <consortium name="RefSeq"/>
        </authorList>
    </citation>
    <scope>IDENTIFICATION</scope>
</reference>
<protein>
    <submittedName>
        <fullName evidence="3">Uncharacterized protein LOC110984090 isoform X1</fullName>
    </submittedName>
</protein>
<feature type="transmembrane region" description="Helical" evidence="1">
    <location>
        <begin position="113"/>
        <end position="139"/>
    </location>
</feature>
<dbReference type="RefSeq" id="XP_022099601.1">
    <property type="nucleotide sequence ID" value="XM_022243909.1"/>
</dbReference>
<evidence type="ECO:0000256" key="1">
    <source>
        <dbReference type="SAM" id="Phobius"/>
    </source>
</evidence>
<dbReference type="PANTHER" id="PTHR36694:SF11">
    <property type="entry name" value="LP21121P-RELATED"/>
    <property type="match status" value="1"/>
</dbReference>